<organism evidence="1 2">
    <name type="scientific">Vigna mungo</name>
    <name type="common">Black gram</name>
    <name type="synonym">Phaseolus mungo</name>
    <dbReference type="NCBI Taxonomy" id="3915"/>
    <lineage>
        <taxon>Eukaryota</taxon>
        <taxon>Viridiplantae</taxon>
        <taxon>Streptophyta</taxon>
        <taxon>Embryophyta</taxon>
        <taxon>Tracheophyta</taxon>
        <taxon>Spermatophyta</taxon>
        <taxon>Magnoliopsida</taxon>
        <taxon>eudicotyledons</taxon>
        <taxon>Gunneridae</taxon>
        <taxon>Pentapetalae</taxon>
        <taxon>rosids</taxon>
        <taxon>fabids</taxon>
        <taxon>Fabales</taxon>
        <taxon>Fabaceae</taxon>
        <taxon>Papilionoideae</taxon>
        <taxon>50 kb inversion clade</taxon>
        <taxon>NPAAA clade</taxon>
        <taxon>indigoferoid/millettioid clade</taxon>
        <taxon>Phaseoleae</taxon>
        <taxon>Vigna</taxon>
    </lineage>
</organism>
<evidence type="ECO:0000313" key="2">
    <source>
        <dbReference type="Proteomes" id="UP001374535"/>
    </source>
</evidence>
<reference evidence="1 2" key="1">
    <citation type="journal article" date="2023" name="Life. Sci Alliance">
        <title>Evolutionary insights into 3D genome organization and epigenetic landscape of Vigna mungo.</title>
        <authorList>
            <person name="Junaid A."/>
            <person name="Singh B."/>
            <person name="Bhatia S."/>
        </authorList>
    </citation>
    <scope>NUCLEOTIDE SEQUENCE [LARGE SCALE GENOMIC DNA]</scope>
    <source>
        <strain evidence="1">Urdbean</strain>
    </source>
</reference>
<dbReference type="PANTHER" id="PTHR33702:SF16">
    <property type="match status" value="1"/>
</dbReference>
<evidence type="ECO:0000313" key="1">
    <source>
        <dbReference type="EMBL" id="WVZ07010.1"/>
    </source>
</evidence>
<protein>
    <submittedName>
        <fullName evidence="1">Uncharacterized protein</fullName>
    </submittedName>
</protein>
<dbReference type="EMBL" id="CP144695">
    <property type="protein sequence ID" value="WVZ07010.1"/>
    <property type="molecule type" value="Genomic_DNA"/>
</dbReference>
<name>A0AAQ3NC38_VIGMU</name>
<dbReference type="PANTHER" id="PTHR33702">
    <property type="entry name" value="BNAA09G40010D PROTEIN"/>
    <property type="match status" value="1"/>
</dbReference>
<keyword evidence="2" id="KW-1185">Reference proteome</keyword>
<proteinExistence type="predicted"/>
<feature type="non-terminal residue" evidence="1">
    <location>
        <position position="1"/>
    </location>
</feature>
<dbReference type="Proteomes" id="UP001374535">
    <property type="component" value="Chromosome 6"/>
</dbReference>
<dbReference type="AlphaFoldDB" id="A0AAQ3NC38"/>
<sequence length="170" mass="20138">ILEEGAVSTHPENHFGKRSYHHLLLLQPLQHYNMETDSLLPKPTYGGIKRYFRRRRYQRLDSGGAATFTGERKTKMIRLRRSPHRQWRIKAVPKLTWMVRSPLKMFAKLKNAYMNFMLKSINTDNMFGNKKTLKIDRQTSKVYKHDAFEARLIFEISKALVASHELYPMK</sequence>
<accession>A0AAQ3NC38</accession>
<gene>
    <name evidence="1" type="ORF">V8G54_020356</name>
</gene>